<accession>A0A4Y7KMP8</accession>
<name>A0A4Y7KMP8_PAPSO</name>
<dbReference type="AlphaFoldDB" id="A0A4Y7KMP8"/>
<evidence type="ECO:0000313" key="2">
    <source>
        <dbReference type="Proteomes" id="UP000316621"/>
    </source>
</evidence>
<organism evidence="1 2">
    <name type="scientific">Papaver somniferum</name>
    <name type="common">Opium poppy</name>
    <dbReference type="NCBI Taxonomy" id="3469"/>
    <lineage>
        <taxon>Eukaryota</taxon>
        <taxon>Viridiplantae</taxon>
        <taxon>Streptophyta</taxon>
        <taxon>Embryophyta</taxon>
        <taxon>Tracheophyta</taxon>
        <taxon>Spermatophyta</taxon>
        <taxon>Magnoliopsida</taxon>
        <taxon>Ranunculales</taxon>
        <taxon>Papaveraceae</taxon>
        <taxon>Papaveroideae</taxon>
        <taxon>Papaver</taxon>
    </lineage>
</organism>
<reference evidence="1 2" key="1">
    <citation type="journal article" date="2018" name="Science">
        <title>The opium poppy genome and morphinan production.</title>
        <authorList>
            <person name="Guo L."/>
            <person name="Winzer T."/>
            <person name="Yang X."/>
            <person name="Li Y."/>
            <person name="Ning Z."/>
            <person name="He Z."/>
            <person name="Teodor R."/>
            <person name="Lu Y."/>
            <person name="Bowser T.A."/>
            <person name="Graham I.A."/>
            <person name="Ye K."/>
        </authorList>
    </citation>
    <scope>NUCLEOTIDE SEQUENCE [LARGE SCALE GENOMIC DNA]</scope>
    <source>
        <strain evidence="2">cv. HN1</strain>
        <tissue evidence="1">Leaves</tissue>
    </source>
</reference>
<dbReference type="Gramene" id="RZC73145">
    <property type="protein sequence ID" value="RZC73145"/>
    <property type="gene ID" value="C5167_048625"/>
</dbReference>
<evidence type="ECO:0000313" key="1">
    <source>
        <dbReference type="EMBL" id="RZC73145.1"/>
    </source>
</evidence>
<sequence length="198" mass="22746">MRTMVLSQVPPMECLREMLLKYPALIKLLVYISKHELKRLVINGYELEDDFGEDEIAYQIGETTEILSRGSLCTAPHCVRLLHLIGNPASVLSVQEDVRNWRYSDVFSVANSYQAIETDEVLLSCPDKQLGNAKVMRSTIREWGAKKSKNRFKRIWSLLAFCYLVELCGRRNERLHNNISRSTKQLVVVGVKCLLNWG</sequence>
<dbReference type="Proteomes" id="UP000316621">
    <property type="component" value="Chromosome 8"/>
</dbReference>
<keyword evidence="2" id="KW-1185">Reference proteome</keyword>
<dbReference type="EMBL" id="CM010722">
    <property type="protein sequence ID" value="RZC73145.1"/>
    <property type="molecule type" value="Genomic_DNA"/>
</dbReference>
<gene>
    <name evidence="1" type="ORF">C5167_048625</name>
</gene>
<protein>
    <submittedName>
        <fullName evidence="1">Uncharacterized protein</fullName>
    </submittedName>
</protein>
<proteinExistence type="predicted"/>